<evidence type="ECO:0000313" key="3">
    <source>
        <dbReference type="Proteomes" id="UP000557392"/>
    </source>
</evidence>
<name>A0A7W6NZH2_9SPHN</name>
<feature type="transmembrane region" description="Helical" evidence="1">
    <location>
        <begin position="284"/>
        <end position="306"/>
    </location>
</feature>
<dbReference type="RefSeq" id="WP_184000754.1">
    <property type="nucleotide sequence ID" value="NZ_JACIEH010000006.1"/>
</dbReference>
<feature type="transmembrane region" description="Helical" evidence="1">
    <location>
        <begin position="326"/>
        <end position="348"/>
    </location>
</feature>
<feature type="transmembrane region" description="Helical" evidence="1">
    <location>
        <begin position="244"/>
        <end position="263"/>
    </location>
</feature>
<comment type="caution">
    <text evidence="2">The sequence shown here is derived from an EMBL/GenBank/DDBJ whole genome shotgun (WGS) entry which is preliminary data.</text>
</comment>
<organism evidence="2 3">
    <name type="scientific">Sphingomonas kyeonggiensis</name>
    <dbReference type="NCBI Taxonomy" id="1268553"/>
    <lineage>
        <taxon>Bacteria</taxon>
        <taxon>Pseudomonadati</taxon>
        <taxon>Pseudomonadota</taxon>
        <taxon>Alphaproteobacteria</taxon>
        <taxon>Sphingomonadales</taxon>
        <taxon>Sphingomonadaceae</taxon>
        <taxon>Sphingomonas</taxon>
    </lineage>
</organism>
<evidence type="ECO:0000313" key="2">
    <source>
        <dbReference type="EMBL" id="MBB4101393.1"/>
    </source>
</evidence>
<dbReference type="Proteomes" id="UP000557392">
    <property type="component" value="Unassembled WGS sequence"/>
</dbReference>
<sequence length="546" mass="61224">MGMRQTTLSVALEVKPESFDHLSGLLDALRDRRSQNPSGGTGPFADFLTTVPAVHFMSLTAFPGFDYDPLFVIEANFDGAPGPFWAQLETAIGPDLRAFLRCCKRPLDHTGPLYDAVTALDSRAPIAPYLEARTLTPTVYHHGNRGMTRDRILDEGKLFLGTRTELAQSNDGGPSPYRKLTPVEIHAKLRAALLPQFGWLDQKAPARIPFTQSVGDYLRLAWFVLLVVFALSIPGLVLKSQLSWQWYVALCVGLFAVFTGVLYRMGKPLPGTATPTRFSFLTFFLRHLLVPVAIAVAAYVAIAATVSAPVWSWLGHKAFWPAWKDMAIWAAWSGASIAVTVAGILVWLRWLERRDASQDAPPVDPKMLREMARREDWIPQNHMGSVVLIKPGVLRAILIRVGHHGLHLLLRAQKAARNGYLGSMRTIHFAHWARVNNDSRLMFFSNFDQTWESYLDDFIEKAHAGLTLAWSSGVGFPPTRFLVKDGASHGRQFKEWARHSMAVSRFWYSAYKDLTAEQVERNYRIACGLRKKQLSEKEAAAWINDL</sequence>
<gene>
    <name evidence="2" type="ORF">GGR46_004985</name>
</gene>
<evidence type="ECO:0000256" key="1">
    <source>
        <dbReference type="SAM" id="Phobius"/>
    </source>
</evidence>
<keyword evidence="1" id="KW-1133">Transmembrane helix</keyword>
<reference evidence="2 3" key="1">
    <citation type="submission" date="2020-08" db="EMBL/GenBank/DDBJ databases">
        <title>Genomic Encyclopedia of Type Strains, Phase IV (KMG-IV): sequencing the most valuable type-strain genomes for metagenomic binning, comparative biology and taxonomic classification.</title>
        <authorList>
            <person name="Goeker M."/>
        </authorList>
    </citation>
    <scope>NUCLEOTIDE SEQUENCE [LARGE SCALE GENOMIC DNA]</scope>
    <source>
        <strain evidence="2 3">DSM 101806</strain>
    </source>
</reference>
<keyword evidence="3" id="KW-1185">Reference proteome</keyword>
<protein>
    <submittedName>
        <fullName evidence="2">Uncharacterized protein</fullName>
    </submittedName>
</protein>
<keyword evidence="1" id="KW-0472">Membrane</keyword>
<dbReference type="AlphaFoldDB" id="A0A7W6NZH2"/>
<proteinExistence type="predicted"/>
<accession>A0A7W6NZH2</accession>
<feature type="transmembrane region" description="Helical" evidence="1">
    <location>
        <begin position="217"/>
        <end position="238"/>
    </location>
</feature>
<dbReference type="EMBL" id="JACIEH010000006">
    <property type="protein sequence ID" value="MBB4101393.1"/>
    <property type="molecule type" value="Genomic_DNA"/>
</dbReference>
<keyword evidence="1" id="KW-0812">Transmembrane</keyword>